<dbReference type="CDD" id="cd13868">
    <property type="entry name" value="CuRO_2_CotA_like"/>
    <property type="match status" value="1"/>
</dbReference>
<gene>
    <name evidence="4" type="ORF">SAMN05421505_11697</name>
</gene>
<protein>
    <submittedName>
        <fullName evidence="4">Bilirubin oxidase</fullName>
    </submittedName>
</protein>
<dbReference type="RefSeq" id="WP_245691170.1">
    <property type="nucleotide sequence ID" value="NZ_FNCN01000016.1"/>
</dbReference>
<dbReference type="Pfam" id="PF07731">
    <property type="entry name" value="Cu-oxidase_2"/>
    <property type="match status" value="1"/>
</dbReference>
<keyword evidence="5" id="KW-1185">Reference proteome</keyword>
<feature type="region of interest" description="Disordered" evidence="2">
    <location>
        <begin position="142"/>
        <end position="164"/>
    </location>
</feature>
<dbReference type="Proteomes" id="UP000198923">
    <property type="component" value="Unassembled WGS sequence"/>
</dbReference>
<evidence type="ECO:0000256" key="1">
    <source>
        <dbReference type="ARBA" id="ARBA00010609"/>
    </source>
</evidence>
<organism evidence="4 5">
    <name type="scientific">Sinosporangium album</name>
    <dbReference type="NCBI Taxonomy" id="504805"/>
    <lineage>
        <taxon>Bacteria</taxon>
        <taxon>Bacillati</taxon>
        <taxon>Actinomycetota</taxon>
        <taxon>Actinomycetes</taxon>
        <taxon>Streptosporangiales</taxon>
        <taxon>Streptosporangiaceae</taxon>
        <taxon>Sinosporangium</taxon>
    </lineage>
</organism>
<feature type="domain" description="Plastocyanin-like" evidence="3">
    <location>
        <begin position="541"/>
        <end position="638"/>
    </location>
</feature>
<sequence length="640" mass="70549">MSAISRRRFLQAGAGGVLLLRSPPVAVEMPARPGMLNHAEIAKYVVPLPIPPAMPPTSSGRGPADRYVIGARQIRRQVLPPGSPATTVWGYGPPAHHSLFNSPACTLEARVDRPVQVAWVNELIDRDGRYLPHLLPVDPTVHWANPPGGRTGRDSRPTFATTPRRYQGPVPIITHLHGGHNADYSDGYPTAWYLPAARNIPSGYASEGSKYADFAAAYTHRHGTVWSPGAAEFYYGNRQRPTTMWFHDHALGITRLSVYAGLVGFYLLRGGPDDLPAYVLPGPAPAAGDPQSTVYYEIPIAIQDRSFAVDGSVFYPESREQFDKFAGPYIPASDVPPIWNPEFFGAAMTVNGRTWPYLRVEPRRYRFRLLNACNARFLNLKIVTRPQARRPVAAALPFWQIGSEGGFLPAPVRLDHVLLAPAERADVLVDFTGIPDDTELYLINEGPDSPFQGRPDTPPADPATTGQVMKFVLKPLAAKDLTVPADQLTLPPFTPLGPASTTREVALIEEDSAVLHGVGPTSVLLGTVHGGPKARMWSDPITENPAVGSTEVWEIHNFTADAHPIHIHEVFFQVINRQPFRGTARPPEPWESGFKDTVIAYPQQITRIKATFDRAGLFVWHCHMLEHEDNEMMRPYRIGP</sequence>
<dbReference type="PANTHER" id="PTHR48267">
    <property type="entry name" value="CUPREDOXIN SUPERFAMILY PROTEIN"/>
    <property type="match status" value="1"/>
</dbReference>
<evidence type="ECO:0000313" key="4">
    <source>
        <dbReference type="EMBL" id="SDH47513.1"/>
    </source>
</evidence>
<dbReference type="GO" id="GO:0005507">
    <property type="term" value="F:copper ion binding"/>
    <property type="evidence" value="ECO:0007669"/>
    <property type="project" value="InterPro"/>
</dbReference>
<dbReference type="InterPro" id="IPR011706">
    <property type="entry name" value="Cu-oxidase_C"/>
</dbReference>
<dbReference type="GO" id="GO:0016491">
    <property type="term" value="F:oxidoreductase activity"/>
    <property type="evidence" value="ECO:0007669"/>
    <property type="project" value="InterPro"/>
</dbReference>
<evidence type="ECO:0000313" key="5">
    <source>
        <dbReference type="Proteomes" id="UP000198923"/>
    </source>
</evidence>
<evidence type="ECO:0000259" key="3">
    <source>
        <dbReference type="Pfam" id="PF07731"/>
    </source>
</evidence>
<accession>A0A1G8CQ90</accession>
<dbReference type="InterPro" id="IPR045087">
    <property type="entry name" value="Cu-oxidase_fam"/>
</dbReference>
<dbReference type="Gene3D" id="2.60.40.420">
    <property type="entry name" value="Cupredoxins - blue copper proteins"/>
    <property type="match status" value="3"/>
</dbReference>
<proteinExistence type="inferred from homology"/>
<dbReference type="EMBL" id="FNCN01000016">
    <property type="protein sequence ID" value="SDH47513.1"/>
    <property type="molecule type" value="Genomic_DNA"/>
</dbReference>
<dbReference type="InterPro" id="IPR008972">
    <property type="entry name" value="Cupredoxin"/>
</dbReference>
<dbReference type="PROSITE" id="PS51318">
    <property type="entry name" value="TAT"/>
    <property type="match status" value="1"/>
</dbReference>
<dbReference type="SUPFAM" id="SSF49503">
    <property type="entry name" value="Cupredoxins"/>
    <property type="match status" value="3"/>
</dbReference>
<dbReference type="PANTHER" id="PTHR48267:SF1">
    <property type="entry name" value="BILIRUBIN OXIDASE"/>
    <property type="match status" value="1"/>
</dbReference>
<name>A0A1G8CQ90_9ACTN</name>
<evidence type="ECO:0000256" key="2">
    <source>
        <dbReference type="SAM" id="MobiDB-lite"/>
    </source>
</evidence>
<reference evidence="4 5" key="1">
    <citation type="submission" date="2016-10" db="EMBL/GenBank/DDBJ databases">
        <authorList>
            <person name="de Groot N.N."/>
        </authorList>
    </citation>
    <scope>NUCLEOTIDE SEQUENCE [LARGE SCALE GENOMIC DNA]</scope>
    <source>
        <strain evidence="4 5">CPCC 201354</strain>
    </source>
</reference>
<dbReference type="AlphaFoldDB" id="A0A1G8CQ90"/>
<dbReference type="InterPro" id="IPR006311">
    <property type="entry name" value="TAT_signal"/>
</dbReference>
<comment type="similarity">
    <text evidence="1">Belongs to the multicopper oxidase family.</text>
</comment>
<dbReference type="CDD" id="cd13844">
    <property type="entry name" value="CuRO_1_BOD_CotA_like"/>
    <property type="match status" value="1"/>
</dbReference>
<dbReference type="CDD" id="cd13891">
    <property type="entry name" value="CuRO_3_CotA_like"/>
    <property type="match status" value="1"/>
</dbReference>
<dbReference type="STRING" id="504805.SAMN05421505_11697"/>